<evidence type="ECO:0000259" key="5">
    <source>
        <dbReference type="Pfam" id="PF10531"/>
    </source>
</evidence>
<gene>
    <name evidence="7" type="ORF">FHR70_004797</name>
</gene>
<dbReference type="EMBL" id="JACHWB010000013">
    <property type="protein sequence ID" value="MBB3021692.1"/>
    <property type="molecule type" value="Genomic_DNA"/>
</dbReference>
<dbReference type="Gene3D" id="3.30.1950.10">
    <property type="entry name" value="wza like domain"/>
    <property type="match status" value="1"/>
</dbReference>
<dbReference type="PANTHER" id="PTHR33619">
    <property type="entry name" value="POLYSACCHARIDE EXPORT PROTEIN GFCE-RELATED"/>
    <property type="match status" value="1"/>
</dbReference>
<feature type="domain" description="Soluble ligand binding" evidence="5">
    <location>
        <begin position="109"/>
        <end position="141"/>
    </location>
</feature>
<dbReference type="InterPro" id="IPR003715">
    <property type="entry name" value="Poly_export_N"/>
</dbReference>
<dbReference type="InterPro" id="IPR019554">
    <property type="entry name" value="Soluble_ligand-bd"/>
</dbReference>
<protein>
    <submittedName>
        <fullName evidence="7">Protein involved in polysaccharide export with SLBB domain</fullName>
    </submittedName>
</protein>
<comment type="caution">
    <text evidence="7">The sequence shown here is derived from an EMBL/GenBank/DDBJ whole genome shotgun (WGS) entry which is preliminary data.</text>
</comment>
<feature type="domain" description="Polysaccharide export protein N-terminal" evidence="4">
    <location>
        <begin position="29"/>
        <end position="103"/>
    </location>
</feature>
<dbReference type="InterPro" id="IPR049712">
    <property type="entry name" value="Poly_export"/>
</dbReference>
<evidence type="ECO:0000256" key="3">
    <source>
        <dbReference type="SAM" id="SignalP"/>
    </source>
</evidence>
<evidence type="ECO:0000256" key="2">
    <source>
        <dbReference type="SAM" id="Coils"/>
    </source>
</evidence>
<accession>A0A7W4VRS7</accession>
<dbReference type="GO" id="GO:0015159">
    <property type="term" value="F:polysaccharide transmembrane transporter activity"/>
    <property type="evidence" value="ECO:0007669"/>
    <property type="project" value="InterPro"/>
</dbReference>
<feature type="coiled-coil region" evidence="2">
    <location>
        <begin position="226"/>
        <end position="270"/>
    </location>
</feature>
<name>A0A7W4VRS7_9HYPH</name>
<evidence type="ECO:0000259" key="6">
    <source>
        <dbReference type="Pfam" id="PF25994"/>
    </source>
</evidence>
<dbReference type="Pfam" id="PF02563">
    <property type="entry name" value="Poly_export"/>
    <property type="match status" value="1"/>
</dbReference>
<dbReference type="Gene3D" id="3.10.560.10">
    <property type="entry name" value="Outer membrane lipoprotein wza domain like"/>
    <property type="match status" value="1"/>
</dbReference>
<dbReference type="Pfam" id="PF25994">
    <property type="entry name" value="HH_AprE"/>
    <property type="match status" value="1"/>
</dbReference>
<keyword evidence="2" id="KW-0175">Coiled coil</keyword>
<dbReference type="Proteomes" id="UP000532010">
    <property type="component" value="Unassembled WGS sequence"/>
</dbReference>
<proteinExistence type="predicted"/>
<feature type="chain" id="PRO_5031026244" evidence="3">
    <location>
        <begin position="27"/>
        <end position="439"/>
    </location>
</feature>
<dbReference type="PANTHER" id="PTHR33619:SF3">
    <property type="entry name" value="POLYSACCHARIDE EXPORT PROTEIN GFCE-RELATED"/>
    <property type="match status" value="1"/>
</dbReference>
<sequence>MASIVISAKRSLLIPLVILASLGGEASSEEQSYVFGIGDEVKITVFKEPDMSGSYKVGATGFVSVPGVGDIKTAGLTPTELRDSARQALSDLHHANPNVTVEVMQYSPVYIMGDVRNPGRQPYTPGLTVLQLIALAGGYPPALGLTADDSTAREVEKQKVDLAISREKYASQSMKRARLLAERDGKAAFDIPPELESMIGKERLEQIKASEMNLKISRAFEEEQRVRLLRRQAEEVVKGRAALEEQLEATKRLKAIIDAELRNIRDLKERGLTASTRVLELERISADTEMRLNSGISMISQANQNLANIDLLIRQATEAARVKIAEQIVETETELVVTDRQIASAIEMLNMRGISTSSAIAGQGDLNRRLSIVRKSEPEPILVSENTQIRPSDVLIVTRVMEAPAKGESLAANTSKMAETAFMTQDPNTAGNRPSSDRR</sequence>
<dbReference type="AlphaFoldDB" id="A0A7W4VRS7"/>
<reference evidence="7 8" key="1">
    <citation type="submission" date="2020-08" db="EMBL/GenBank/DDBJ databases">
        <title>The Agave Microbiome: Exploring the role of microbial communities in plant adaptations to desert environments.</title>
        <authorList>
            <person name="Partida-Martinez L.P."/>
        </authorList>
    </citation>
    <scope>NUCLEOTIDE SEQUENCE [LARGE SCALE GENOMIC DNA]</scope>
    <source>
        <strain evidence="7 8">AT3.9</strain>
    </source>
</reference>
<evidence type="ECO:0000313" key="7">
    <source>
        <dbReference type="EMBL" id="MBB3021692.1"/>
    </source>
</evidence>
<dbReference type="InterPro" id="IPR058781">
    <property type="entry name" value="HH_AprE-like"/>
</dbReference>
<keyword evidence="1 3" id="KW-0732">Signal</keyword>
<keyword evidence="8" id="KW-1185">Reference proteome</keyword>
<feature type="domain" description="AprE-like long alpha-helical hairpin" evidence="6">
    <location>
        <begin position="160"/>
        <end position="345"/>
    </location>
</feature>
<dbReference type="Pfam" id="PF10531">
    <property type="entry name" value="SLBB"/>
    <property type="match status" value="1"/>
</dbReference>
<organism evidence="7 8">
    <name type="scientific">Microvirga lupini</name>
    <dbReference type="NCBI Taxonomy" id="420324"/>
    <lineage>
        <taxon>Bacteria</taxon>
        <taxon>Pseudomonadati</taxon>
        <taxon>Pseudomonadota</taxon>
        <taxon>Alphaproteobacteria</taxon>
        <taxon>Hyphomicrobiales</taxon>
        <taxon>Methylobacteriaceae</taxon>
        <taxon>Microvirga</taxon>
    </lineage>
</organism>
<dbReference type="RefSeq" id="WP_183454769.1">
    <property type="nucleotide sequence ID" value="NZ_JACHWB010000013.1"/>
</dbReference>
<evidence type="ECO:0000313" key="8">
    <source>
        <dbReference type="Proteomes" id="UP000532010"/>
    </source>
</evidence>
<evidence type="ECO:0000256" key="1">
    <source>
        <dbReference type="ARBA" id="ARBA00022729"/>
    </source>
</evidence>
<evidence type="ECO:0000259" key="4">
    <source>
        <dbReference type="Pfam" id="PF02563"/>
    </source>
</evidence>
<feature type="signal peptide" evidence="3">
    <location>
        <begin position="1"/>
        <end position="26"/>
    </location>
</feature>